<dbReference type="AlphaFoldDB" id="A0A9J6PMI2"/>
<keyword evidence="4" id="KW-1185">Reference proteome</keyword>
<proteinExistence type="predicted"/>
<feature type="region of interest" description="Disordered" evidence="1">
    <location>
        <begin position="262"/>
        <end position="285"/>
    </location>
</feature>
<dbReference type="Proteomes" id="UP001055804">
    <property type="component" value="Unassembled WGS sequence"/>
</dbReference>
<gene>
    <name evidence="3" type="ORF">NJQ99_15805</name>
</gene>
<evidence type="ECO:0000256" key="2">
    <source>
        <dbReference type="SAM" id="SignalP"/>
    </source>
</evidence>
<comment type="caution">
    <text evidence="3">The sequence shown here is derived from an EMBL/GenBank/DDBJ whole genome shotgun (WGS) entry which is preliminary data.</text>
</comment>
<feature type="chain" id="PRO_5039893012" evidence="2">
    <location>
        <begin position="27"/>
        <end position="402"/>
    </location>
</feature>
<evidence type="ECO:0000313" key="4">
    <source>
        <dbReference type="Proteomes" id="UP001055804"/>
    </source>
</evidence>
<name>A0A9J6PMI2_9PROT</name>
<evidence type="ECO:0000256" key="1">
    <source>
        <dbReference type="SAM" id="MobiDB-lite"/>
    </source>
</evidence>
<accession>A0A9J6PMI2</accession>
<keyword evidence="2" id="KW-0732">Signal</keyword>
<protein>
    <submittedName>
        <fullName evidence="3">Uncharacterized protein</fullName>
    </submittedName>
</protein>
<evidence type="ECO:0000313" key="3">
    <source>
        <dbReference type="EMBL" id="MCP1337887.1"/>
    </source>
</evidence>
<sequence>MTVRTRLTAAIAGLALSAGAVSPALAQSDYIDDVPIQRSTNTVVRNIPLDSFKEADIGYLVDLMLQQCESPVTQMVNASYRRISNAPGPVLATPSSANANHDYVVWDSGSGFNPNKSIRVRASEIAEQIGVNPGVNLDADPDTQTKSDATGTYDTLTIRDITSFSPALAAAVQLVDAGNNAAGFDAIMGIKNGTPKTAFVVCDMNMYYVENGQLYYGVKNFKLLEPVNRLLVFWSMGSSAAGTVPAMDAFCAAMNPPAVASDPRTNPLAAVPDPESSDPRDFSSSYANTHLLREGLTTSVTGNTIIVYGDNTGRRSTNSAAANHTACEGSKASAKTAFCDPTEPIPDTDAGEVSGNACIKKNGRPTVPDVKLHTANGSNTSCLSSLSGGWIVTDPCNPWGRF</sequence>
<feature type="signal peptide" evidence="2">
    <location>
        <begin position="1"/>
        <end position="26"/>
    </location>
</feature>
<reference evidence="3" key="1">
    <citation type="submission" date="2022-06" db="EMBL/GenBank/DDBJ databases">
        <title>Isolation and Genomics of Futiania mangrovii gen. nov., sp. nov., a Rare and Metabolically-versatile member in the Class Alphaproteobacteria.</title>
        <authorList>
            <person name="Liu L."/>
            <person name="Huang W.-C."/>
            <person name="Pan J."/>
            <person name="Li J."/>
            <person name="Huang Y."/>
            <person name="Du H."/>
            <person name="Liu Y."/>
            <person name="Li M."/>
        </authorList>
    </citation>
    <scope>NUCLEOTIDE SEQUENCE</scope>
    <source>
        <strain evidence="3">FT118</strain>
    </source>
</reference>
<organism evidence="3 4">
    <name type="scientific">Futiania mangrovi</name>
    <dbReference type="NCBI Taxonomy" id="2959716"/>
    <lineage>
        <taxon>Bacteria</taxon>
        <taxon>Pseudomonadati</taxon>
        <taxon>Pseudomonadota</taxon>
        <taxon>Alphaproteobacteria</taxon>
        <taxon>Futianiales</taxon>
        <taxon>Futianiaceae</taxon>
        <taxon>Futiania</taxon>
    </lineage>
</organism>
<dbReference type="RefSeq" id="WP_269333847.1">
    <property type="nucleotide sequence ID" value="NZ_JAMZFT010000004.1"/>
</dbReference>
<dbReference type="EMBL" id="JAMZFT010000004">
    <property type="protein sequence ID" value="MCP1337887.1"/>
    <property type="molecule type" value="Genomic_DNA"/>
</dbReference>